<evidence type="ECO:0000256" key="9">
    <source>
        <dbReference type="ARBA" id="ARBA00052017"/>
    </source>
</evidence>
<feature type="binding site" evidence="10">
    <location>
        <begin position="14"/>
        <end position="19"/>
    </location>
    <ligand>
        <name>substrate</name>
    </ligand>
</feature>
<comment type="subunit">
    <text evidence="2 10">Homodimer.</text>
</comment>
<keyword evidence="13" id="KW-1185">Reference proteome</keyword>
<feature type="binding site" evidence="10">
    <location>
        <begin position="160"/>
        <end position="163"/>
    </location>
    <ligand>
        <name>substrate</name>
    </ligand>
</feature>
<dbReference type="CDD" id="cd00515">
    <property type="entry name" value="HAM1"/>
    <property type="match status" value="1"/>
</dbReference>
<dbReference type="OrthoDB" id="9807456at2"/>
<sequence length="202" mass="21920">MSGQHTGEKIVLASNNAGKVREINQLLASEQITVVAQKEFNIPDAIEDGLSFVENAIKKARHAASLSGLPAIADDSGIEVDALNGAPGIYSARFAGPDSTDEANLQKLLDHLKEIPEAQRSARFQCLLVYMRHAEDPTPIICQGTWEGRILHQPRGENGFGYDPIFYVPSHDCSSAELEPEVKNSLSHRGQALKKLLHALSG</sequence>
<protein>
    <recommendedName>
        <fullName evidence="10">dITP/XTP pyrophosphatase</fullName>
        <ecNumber evidence="10">3.6.1.66</ecNumber>
    </recommendedName>
    <alternativeName>
        <fullName evidence="10">Non-canonical purine NTP pyrophosphatase</fullName>
    </alternativeName>
    <alternativeName>
        <fullName evidence="10">Non-standard purine NTP pyrophosphatase</fullName>
    </alternativeName>
    <alternativeName>
        <fullName evidence="10">Nucleoside-triphosphate diphosphatase</fullName>
    </alternativeName>
    <alternativeName>
        <fullName evidence="10">Nucleoside-triphosphate pyrophosphatase</fullName>
        <shortName evidence="10">NTPase</shortName>
    </alternativeName>
</protein>
<evidence type="ECO:0000256" key="4">
    <source>
        <dbReference type="ARBA" id="ARBA00022741"/>
    </source>
</evidence>
<feature type="active site" description="Proton acceptor" evidence="10">
    <location>
        <position position="75"/>
    </location>
</feature>
<comment type="caution">
    <text evidence="12">The sequence shown here is derived from an EMBL/GenBank/DDBJ whole genome shotgun (WGS) entry which is preliminary data.</text>
</comment>
<dbReference type="InterPro" id="IPR029001">
    <property type="entry name" value="ITPase-like_fam"/>
</dbReference>
<dbReference type="SUPFAM" id="SSF52972">
    <property type="entry name" value="ITPase-like"/>
    <property type="match status" value="1"/>
</dbReference>
<dbReference type="GO" id="GO:0017111">
    <property type="term" value="F:ribonucleoside triphosphate phosphatase activity"/>
    <property type="evidence" value="ECO:0007669"/>
    <property type="project" value="InterPro"/>
</dbReference>
<proteinExistence type="inferred from homology"/>
<evidence type="ECO:0000256" key="8">
    <source>
        <dbReference type="ARBA" id="ARBA00051875"/>
    </source>
</evidence>
<dbReference type="GO" id="GO:0036220">
    <property type="term" value="F:ITP diphosphatase activity"/>
    <property type="evidence" value="ECO:0007669"/>
    <property type="project" value="UniProtKB-UniRule"/>
</dbReference>
<keyword evidence="3 10" id="KW-0479">Metal-binding</keyword>
<dbReference type="InterPro" id="IPR002637">
    <property type="entry name" value="RdgB/HAM1"/>
</dbReference>
<keyword evidence="6 10" id="KW-0460">Magnesium</keyword>
<evidence type="ECO:0000256" key="5">
    <source>
        <dbReference type="ARBA" id="ARBA00022801"/>
    </source>
</evidence>
<name>A0A7Z1AGF7_9GAMM</name>
<feature type="binding site" evidence="10">
    <location>
        <position position="75"/>
    </location>
    <ligand>
        <name>Mg(2+)</name>
        <dbReference type="ChEBI" id="CHEBI:18420"/>
    </ligand>
</feature>
<keyword evidence="5 10" id="KW-0378">Hydrolase</keyword>
<dbReference type="EC" id="3.6.1.66" evidence="10"/>
<comment type="function">
    <text evidence="10">Pyrophosphatase that catalyzes the hydrolysis of nucleoside triphosphates to their monophosphate derivatives, with a high preference for the non-canonical purine nucleotides XTP (xanthosine triphosphate), dITP (deoxyinosine triphosphate) and ITP. Seems to function as a house-cleaning enzyme that removes non-canonical purine nucleotides from the nucleotide pool, thus preventing their incorporation into DNA/RNA and avoiding chromosomal lesions.</text>
</comment>
<dbReference type="GO" id="GO:0009146">
    <property type="term" value="P:purine nucleoside triphosphate catabolic process"/>
    <property type="evidence" value="ECO:0007669"/>
    <property type="project" value="UniProtKB-UniRule"/>
</dbReference>
<dbReference type="Proteomes" id="UP000094769">
    <property type="component" value="Unassembled WGS sequence"/>
</dbReference>
<evidence type="ECO:0000256" key="2">
    <source>
        <dbReference type="ARBA" id="ARBA00011738"/>
    </source>
</evidence>
<feature type="binding site" evidence="10">
    <location>
        <begin position="188"/>
        <end position="189"/>
    </location>
    <ligand>
        <name>substrate</name>
    </ligand>
</feature>
<evidence type="ECO:0000313" key="13">
    <source>
        <dbReference type="Proteomes" id="UP000094769"/>
    </source>
</evidence>
<dbReference type="AlphaFoldDB" id="A0A7Z1AGF7"/>
<dbReference type="Pfam" id="PF01725">
    <property type="entry name" value="Ham1p_like"/>
    <property type="match status" value="1"/>
</dbReference>
<feature type="binding site" evidence="10">
    <location>
        <position position="183"/>
    </location>
    <ligand>
        <name>substrate</name>
    </ligand>
</feature>
<comment type="caution">
    <text evidence="10">Lacks conserved residue(s) required for the propagation of feature annotation.</text>
</comment>
<dbReference type="GO" id="GO:0046872">
    <property type="term" value="F:metal ion binding"/>
    <property type="evidence" value="ECO:0007669"/>
    <property type="project" value="UniProtKB-KW"/>
</dbReference>
<comment type="catalytic activity">
    <reaction evidence="8 10">
        <text>dITP + H2O = dIMP + diphosphate + H(+)</text>
        <dbReference type="Rhea" id="RHEA:28342"/>
        <dbReference type="ChEBI" id="CHEBI:15377"/>
        <dbReference type="ChEBI" id="CHEBI:15378"/>
        <dbReference type="ChEBI" id="CHEBI:33019"/>
        <dbReference type="ChEBI" id="CHEBI:61194"/>
        <dbReference type="ChEBI" id="CHEBI:61382"/>
        <dbReference type="EC" id="3.6.1.66"/>
    </reaction>
</comment>
<organism evidence="12 13">
    <name type="scientific">Candidatus Thiodiazotropha endolucinida</name>
    <dbReference type="NCBI Taxonomy" id="1655433"/>
    <lineage>
        <taxon>Bacteria</taxon>
        <taxon>Pseudomonadati</taxon>
        <taxon>Pseudomonadota</taxon>
        <taxon>Gammaproteobacteria</taxon>
        <taxon>Chromatiales</taxon>
        <taxon>Sedimenticolaceae</taxon>
        <taxon>Candidatus Thiodiazotropha</taxon>
    </lineage>
</organism>
<comment type="catalytic activity">
    <reaction evidence="10">
        <text>ITP + H2O = IMP + diphosphate + H(+)</text>
        <dbReference type="Rhea" id="RHEA:29399"/>
        <dbReference type="ChEBI" id="CHEBI:15377"/>
        <dbReference type="ChEBI" id="CHEBI:15378"/>
        <dbReference type="ChEBI" id="CHEBI:33019"/>
        <dbReference type="ChEBI" id="CHEBI:58053"/>
        <dbReference type="ChEBI" id="CHEBI:61402"/>
        <dbReference type="EC" id="3.6.1.66"/>
    </reaction>
</comment>
<dbReference type="InterPro" id="IPR020922">
    <property type="entry name" value="dITP/XTP_pyrophosphatase"/>
</dbReference>
<dbReference type="GO" id="GO:0035870">
    <property type="term" value="F:dITP diphosphatase activity"/>
    <property type="evidence" value="ECO:0007669"/>
    <property type="project" value="UniProtKB-UniRule"/>
</dbReference>
<evidence type="ECO:0000256" key="10">
    <source>
        <dbReference type="HAMAP-Rule" id="MF_01405"/>
    </source>
</evidence>
<dbReference type="FunFam" id="3.90.950.10:FF:000001">
    <property type="entry name" value="dITP/XTP pyrophosphatase"/>
    <property type="match status" value="1"/>
</dbReference>
<keyword evidence="7 10" id="KW-0546">Nucleotide metabolism</keyword>
<dbReference type="NCBIfam" id="NF011397">
    <property type="entry name" value="PRK14822.1"/>
    <property type="match status" value="1"/>
</dbReference>
<evidence type="ECO:0000256" key="1">
    <source>
        <dbReference type="ARBA" id="ARBA00008023"/>
    </source>
</evidence>
<dbReference type="GO" id="GO:0036222">
    <property type="term" value="F:XTP diphosphatase activity"/>
    <property type="evidence" value="ECO:0007669"/>
    <property type="project" value="UniProtKB-UniRule"/>
</dbReference>
<evidence type="ECO:0000256" key="7">
    <source>
        <dbReference type="ARBA" id="ARBA00023080"/>
    </source>
</evidence>
<dbReference type="Gene3D" id="3.90.950.10">
    <property type="match status" value="1"/>
</dbReference>
<comment type="similarity">
    <text evidence="1 10 11">Belongs to the HAM1 NTPase family.</text>
</comment>
<dbReference type="GO" id="GO:0005829">
    <property type="term" value="C:cytosol"/>
    <property type="evidence" value="ECO:0007669"/>
    <property type="project" value="TreeGrafter"/>
</dbReference>
<comment type="cofactor">
    <cofactor evidence="10">
        <name>Mg(2+)</name>
        <dbReference type="ChEBI" id="CHEBI:18420"/>
    </cofactor>
    <text evidence="10">Binds 1 Mg(2+) ion per subunit.</text>
</comment>
<evidence type="ECO:0000313" key="12">
    <source>
        <dbReference type="EMBL" id="ODJ89080.1"/>
    </source>
</evidence>
<gene>
    <name evidence="12" type="primary">rdgB</name>
    <name evidence="12" type="ORF">CODIS_06920</name>
</gene>
<dbReference type="RefSeq" id="WP_069121310.1">
    <property type="nucleotide sequence ID" value="NZ_MARB01000003.1"/>
</dbReference>
<reference evidence="12 13" key="1">
    <citation type="submission" date="2016-06" db="EMBL/GenBank/DDBJ databases">
        <title>Genome sequence of endosymbiont of Candidatus Endolucinida thiodiazotropha.</title>
        <authorList>
            <person name="Poehlein A."/>
            <person name="Koenig S."/>
            <person name="Heiden S.E."/>
            <person name="Thuermer A."/>
            <person name="Voget S."/>
            <person name="Daniel R."/>
            <person name="Markert S."/>
            <person name="Gros O."/>
            <person name="Schweder T."/>
        </authorList>
    </citation>
    <scope>NUCLEOTIDE SEQUENCE [LARGE SCALE GENOMIC DNA]</scope>
    <source>
        <strain evidence="12 13">COS</strain>
    </source>
</reference>
<evidence type="ECO:0000256" key="11">
    <source>
        <dbReference type="RuleBase" id="RU003781"/>
    </source>
</evidence>
<dbReference type="PANTHER" id="PTHR11067:SF9">
    <property type="entry name" value="INOSINE TRIPHOSPHATE PYROPHOSPHATASE"/>
    <property type="match status" value="1"/>
</dbReference>
<dbReference type="PANTHER" id="PTHR11067">
    <property type="entry name" value="INOSINE TRIPHOSPHATE PYROPHOSPHATASE/HAM1 PROTEIN"/>
    <property type="match status" value="1"/>
</dbReference>
<comment type="catalytic activity">
    <reaction evidence="9 10">
        <text>XTP + H2O = XMP + diphosphate + H(+)</text>
        <dbReference type="Rhea" id="RHEA:28610"/>
        <dbReference type="ChEBI" id="CHEBI:15377"/>
        <dbReference type="ChEBI" id="CHEBI:15378"/>
        <dbReference type="ChEBI" id="CHEBI:33019"/>
        <dbReference type="ChEBI" id="CHEBI:57464"/>
        <dbReference type="ChEBI" id="CHEBI:61314"/>
        <dbReference type="EC" id="3.6.1.66"/>
    </reaction>
</comment>
<accession>A0A7Z1AGF7</accession>
<dbReference type="GO" id="GO:0009117">
    <property type="term" value="P:nucleotide metabolic process"/>
    <property type="evidence" value="ECO:0007669"/>
    <property type="project" value="UniProtKB-KW"/>
</dbReference>
<dbReference type="EMBL" id="MARB01000003">
    <property type="protein sequence ID" value="ODJ89080.1"/>
    <property type="molecule type" value="Genomic_DNA"/>
</dbReference>
<keyword evidence="4 10" id="KW-0547">Nucleotide-binding</keyword>
<dbReference type="HAMAP" id="MF_01405">
    <property type="entry name" value="Non_canon_purine_NTPase"/>
    <property type="match status" value="1"/>
</dbReference>
<dbReference type="GO" id="GO:0000166">
    <property type="term" value="F:nucleotide binding"/>
    <property type="evidence" value="ECO:0007669"/>
    <property type="project" value="UniProtKB-KW"/>
</dbReference>
<dbReference type="NCBIfam" id="TIGR00042">
    <property type="entry name" value="RdgB/HAM1 family non-canonical purine NTP pyrophosphatase"/>
    <property type="match status" value="1"/>
</dbReference>
<evidence type="ECO:0000256" key="3">
    <source>
        <dbReference type="ARBA" id="ARBA00022723"/>
    </source>
</evidence>
<evidence type="ECO:0000256" key="6">
    <source>
        <dbReference type="ARBA" id="ARBA00022842"/>
    </source>
</evidence>
<feature type="binding site" evidence="10">
    <location>
        <position position="76"/>
    </location>
    <ligand>
        <name>substrate</name>
    </ligand>
</feature>